<reference evidence="1" key="2">
    <citation type="journal article" date="2015" name="Data Brief">
        <title>Shoot transcriptome of the giant reed, Arundo donax.</title>
        <authorList>
            <person name="Barrero R.A."/>
            <person name="Guerrero F.D."/>
            <person name="Moolhuijzen P."/>
            <person name="Goolsby J.A."/>
            <person name="Tidwell J."/>
            <person name="Bellgard S.E."/>
            <person name="Bellgard M.I."/>
        </authorList>
    </citation>
    <scope>NUCLEOTIDE SEQUENCE</scope>
    <source>
        <tissue evidence="1">Shoot tissue taken approximately 20 cm above the soil surface</tissue>
    </source>
</reference>
<proteinExistence type="predicted"/>
<organism evidence="1">
    <name type="scientific">Arundo donax</name>
    <name type="common">Giant reed</name>
    <name type="synonym">Donax arundinaceus</name>
    <dbReference type="NCBI Taxonomy" id="35708"/>
    <lineage>
        <taxon>Eukaryota</taxon>
        <taxon>Viridiplantae</taxon>
        <taxon>Streptophyta</taxon>
        <taxon>Embryophyta</taxon>
        <taxon>Tracheophyta</taxon>
        <taxon>Spermatophyta</taxon>
        <taxon>Magnoliopsida</taxon>
        <taxon>Liliopsida</taxon>
        <taxon>Poales</taxon>
        <taxon>Poaceae</taxon>
        <taxon>PACMAD clade</taxon>
        <taxon>Arundinoideae</taxon>
        <taxon>Arundineae</taxon>
        <taxon>Arundo</taxon>
    </lineage>
</organism>
<name>A0A0A9DDN2_ARUDO</name>
<accession>A0A0A9DDN2</accession>
<protein>
    <submittedName>
        <fullName evidence="1">Uncharacterized protein</fullName>
    </submittedName>
</protein>
<sequence length="56" mass="6973">MYYRSWQFKFIHCLVMQIFDNVPLFDFRNMDHYTPHCLLSSLNIRPYILQILAYKK</sequence>
<reference evidence="1" key="1">
    <citation type="submission" date="2014-09" db="EMBL/GenBank/DDBJ databases">
        <authorList>
            <person name="Magalhaes I.L.F."/>
            <person name="Oliveira U."/>
            <person name="Santos F.R."/>
            <person name="Vidigal T.H.D.A."/>
            <person name="Brescovit A.D."/>
            <person name="Santos A.J."/>
        </authorList>
    </citation>
    <scope>NUCLEOTIDE SEQUENCE</scope>
    <source>
        <tissue evidence="1">Shoot tissue taken approximately 20 cm above the soil surface</tissue>
    </source>
</reference>
<dbReference type="AlphaFoldDB" id="A0A0A9DDN2"/>
<evidence type="ECO:0000313" key="1">
    <source>
        <dbReference type="EMBL" id="JAD84798.1"/>
    </source>
</evidence>
<dbReference type="EMBL" id="GBRH01213097">
    <property type="protein sequence ID" value="JAD84798.1"/>
    <property type="molecule type" value="Transcribed_RNA"/>
</dbReference>